<dbReference type="EMBL" id="ML976617">
    <property type="protein sequence ID" value="KAF1843335.1"/>
    <property type="molecule type" value="Genomic_DNA"/>
</dbReference>
<comment type="caution">
    <text evidence="2">The sequence shown here is derived from an EMBL/GenBank/DDBJ whole genome shotgun (WGS) entry which is preliminary data.</text>
</comment>
<keyword evidence="1" id="KW-0732">Signal</keyword>
<evidence type="ECO:0000313" key="2">
    <source>
        <dbReference type="EMBL" id="KAF1843335.1"/>
    </source>
</evidence>
<dbReference type="GeneID" id="63844011"/>
<feature type="chain" id="PRO_5040282681" evidence="1">
    <location>
        <begin position="20"/>
        <end position="146"/>
    </location>
</feature>
<keyword evidence="3" id="KW-1185">Reference proteome</keyword>
<name>A0A9P4L627_9PLEO</name>
<evidence type="ECO:0000313" key="3">
    <source>
        <dbReference type="Proteomes" id="UP000800039"/>
    </source>
</evidence>
<dbReference type="RefSeq" id="XP_040785898.1">
    <property type="nucleotide sequence ID" value="XM_040926759.1"/>
</dbReference>
<dbReference type="Proteomes" id="UP000800039">
    <property type="component" value="Unassembled WGS sequence"/>
</dbReference>
<proteinExistence type="predicted"/>
<sequence>MRSAFTLLPLLAFAANIIAAPTPLRQVARAVPDIKSVIRNPAPIDETLLVSLNGHPIVDVDLSSVPNPKDVLIGRAAPAIDRTIVNPIDVVGRSAPAIDRTIVNPIDVVGRSAPSIDRTIVNPIDVVGRAAPAIDITVLDPVDIVN</sequence>
<evidence type="ECO:0000256" key="1">
    <source>
        <dbReference type="SAM" id="SignalP"/>
    </source>
</evidence>
<accession>A0A9P4L627</accession>
<dbReference type="OrthoDB" id="3692653at2759"/>
<gene>
    <name evidence="2" type="ORF">K460DRAFT_143501</name>
</gene>
<reference evidence="2" key="1">
    <citation type="submission" date="2020-01" db="EMBL/GenBank/DDBJ databases">
        <authorList>
            <consortium name="DOE Joint Genome Institute"/>
            <person name="Haridas S."/>
            <person name="Albert R."/>
            <person name="Binder M."/>
            <person name="Bloem J."/>
            <person name="Labutti K."/>
            <person name="Salamov A."/>
            <person name="Andreopoulos B."/>
            <person name="Baker S.E."/>
            <person name="Barry K."/>
            <person name="Bills G."/>
            <person name="Bluhm B.H."/>
            <person name="Cannon C."/>
            <person name="Castanera R."/>
            <person name="Culley D.E."/>
            <person name="Daum C."/>
            <person name="Ezra D."/>
            <person name="Gonzalez J.B."/>
            <person name="Henrissat B."/>
            <person name="Kuo A."/>
            <person name="Liang C."/>
            <person name="Lipzen A."/>
            <person name="Lutzoni F."/>
            <person name="Magnuson J."/>
            <person name="Mondo S."/>
            <person name="Nolan M."/>
            <person name="Ohm R."/>
            <person name="Pangilinan J."/>
            <person name="Park H.-J."/>
            <person name="Ramirez L."/>
            <person name="Alfaro M."/>
            <person name="Sun H."/>
            <person name="Tritt A."/>
            <person name="Yoshinaga Y."/>
            <person name="Zwiers L.-H."/>
            <person name="Turgeon B.G."/>
            <person name="Goodwin S.B."/>
            <person name="Spatafora J.W."/>
            <person name="Crous P.W."/>
            <person name="Grigoriev I.V."/>
        </authorList>
    </citation>
    <scope>NUCLEOTIDE SEQUENCE</scope>
    <source>
        <strain evidence="2">CBS 394.84</strain>
    </source>
</reference>
<dbReference type="AlphaFoldDB" id="A0A9P4L627"/>
<protein>
    <submittedName>
        <fullName evidence="2">Uncharacterized protein</fullName>
    </submittedName>
</protein>
<organism evidence="2 3">
    <name type="scientific">Cucurbitaria berberidis CBS 394.84</name>
    <dbReference type="NCBI Taxonomy" id="1168544"/>
    <lineage>
        <taxon>Eukaryota</taxon>
        <taxon>Fungi</taxon>
        <taxon>Dikarya</taxon>
        <taxon>Ascomycota</taxon>
        <taxon>Pezizomycotina</taxon>
        <taxon>Dothideomycetes</taxon>
        <taxon>Pleosporomycetidae</taxon>
        <taxon>Pleosporales</taxon>
        <taxon>Pleosporineae</taxon>
        <taxon>Cucurbitariaceae</taxon>
        <taxon>Cucurbitaria</taxon>
    </lineage>
</organism>
<feature type="signal peptide" evidence="1">
    <location>
        <begin position="1"/>
        <end position="19"/>
    </location>
</feature>